<dbReference type="PANTHER" id="PTHR32305:SF17">
    <property type="entry name" value="TRNA NUCLEASE WAPA"/>
    <property type="match status" value="1"/>
</dbReference>
<dbReference type="STRING" id="455193.SAMN05421805_1011551"/>
<name>A0A1I4TRW3_9PSEU</name>
<evidence type="ECO:0000313" key="4">
    <source>
        <dbReference type="Proteomes" id="UP000199398"/>
    </source>
</evidence>
<protein>
    <submittedName>
        <fullName evidence="3">RHS repeat-associated core domain-containing protein</fullName>
    </submittedName>
    <submittedName>
        <fullName evidence="2">RHS repeat-associated protein</fullName>
    </submittedName>
</protein>
<sequence length="204" mass="21852">MRRWPGTRYYTHAGATVAMRQSGGAVTWLSQDHQATTMLAINSVTLETTRRRFLPFGGERGGVVDFLRKKGFVGGTIDAAAGLTTLGARQYDPGLGRFLSVDPLMDLSDPQQMHGYAYANNNPVTFSDPSGLLPGAGAYRPPSSGRDKSRPGVGAYRPPSNGRGKSRPTAAVVVSTSKPVKSTSNRGCRMGGCVLSVSPHRRRR</sequence>
<dbReference type="EMBL" id="RBXX01000002">
    <property type="protein sequence ID" value="RKT88529.1"/>
    <property type="molecule type" value="Genomic_DNA"/>
</dbReference>
<evidence type="ECO:0000313" key="2">
    <source>
        <dbReference type="EMBL" id="RKT88529.1"/>
    </source>
</evidence>
<evidence type="ECO:0000256" key="1">
    <source>
        <dbReference type="SAM" id="MobiDB-lite"/>
    </source>
</evidence>
<dbReference type="PANTHER" id="PTHR32305">
    <property type="match status" value="1"/>
</dbReference>
<dbReference type="Gene3D" id="2.180.10.10">
    <property type="entry name" value="RHS repeat-associated core"/>
    <property type="match status" value="1"/>
</dbReference>
<reference evidence="3 4" key="1">
    <citation type="submission" date="2016-10" db="EMBL/GenBank/DDBJ databases">
        <authorList>
            <person name="de Groot N.N."/>
        </authorList>
    </citation>
    <scope>NUCLEOTIDE SEQUENCE [LARGE SCALE GENOMIC DNA]</scope>
    <source>
        <strain evidence="3 4">CPCC 201259</strain>
    </source>
</reference>
<feature type="region of interest" description="Disordered" evidence="1">
    <location>
        <begin position="129"/>
        <end position="187"/>
    </location>
</feature>
<proteinExistence type="predicted"/>
<accession>A0A1I4TRW3</accession>
<feature type="compositionally biased region" description="Low complexity" evidence="1">
    <location>
        <begin position="172"/>
        <end position="184"/>
    </location>
</feature>
<dbReference type="Proteomes" id="UP000199398">
    <property type="component" value="Unassembled WGS sequence"/>
</dbReference>
<evidence type="ECO:0000313" key="3">
    <source>
        <dbReference type="EMBL" id="SFM79484.1"/>
    </source>
</evidence>
<dbReference type="AlphaFoldDB" id="A0A1I4TRW3"/>
<dbReference type="InterPro" id="IPR022385">
    <property type="entry name" value="Rhs_assc_core"/>
</dbReference>
<dbReference type="EMBL" id="FOUP01000001">
    <property type="protein sequence ID" value="SFM79484.1"/>
    <property type="molecule type" value="Genomic_DNA"/>
</dbReference>
<keyword evidence="5" id="KW-1185">Reference proteome</keyword>
<gene>
    <name evidence="2" type="ORF">ATL45_6966</name>
    <name evidence="3" type="ORF">SAMN05421805_1011551</name>
</gene>
<dbReference type="Proteomes" id="UP000270697">
    <property type="component" value="Unassembled WGS sequence"/>
</dbReference>
<reference evidence="2 5" key="2">
    <citation type="submission" date="2018-10" db="EMBL/GenBank/DDBJ databases">
        <title>Sequencing the genomes of 1000 actinobacteria strains.</title>
        <authorList>
            <person name="Klenk H.-P."/>
        </authorList>
    </citation>
    <scope>NUCLEOTIDE SEQUENCE [LARGE SCALE GENOMIC DNA]</scope>
    <source>
        <strain evidence="2 5">DSM 45119</strain>
    </source>
</reference>
<dbReference type="InterPro" id="IPR050708">
    <property type="entry name" value="T6SS_VgrG/RHS"/>
</dbReference>
<dbReference type="NCBIfam" id="TIGR03696">
    <property type="entry name" value="Rhs_assc_core"/>
    <property type="match status" value="1"/>
</dbReference>
<evidence type="ECO:0000313" key="5">
    <source>
        <dbReference type="Proteomes" id="UP000270697"/>
    </source>
</evidence>
<organism evidence="3 4">
    <name type="scientific">Saccharopolyspora antimicrobica</name>
    <dbReference type="NCBI Taxonomy" id="455193"/>
    <lineage>
        <taxon>Bacteria</taxon>
        <taxon>Bacillati</taxon>
        <taxon>Actinomycetota</taxon>
        <taxon>Actinomycetes</taxon>
        <taxon>Pseudonocardiales</taxon>
        <taxon>Pseudonocardiaceae</taxon>
        <taxon>Saccharopolyspora</taxon>
    </lineage>
</organism>